<keyword evidence="1" id="KW-0479">Metal-binding</keyword>
<dbReference type="Proteomes" id="UP000001554">
    <property type="component" value="Chromosome 2"/>
</dbReference>
<dbReference type="Gene3D" id="2.20.25.240">
    <property type="match status" value="1"/>
</dbReference>
<dbReference type="InterPro" id="IPR011011">
    <property type="entry name" value="Znf_FYVE_PHD"/>
</dbReference>
<dbReference type="Pfam" id="PF00628">
    <property type="entry name" value="PHD"/>
    <property type="match status" value="1"/>
</dbReference>
<evidence type="ECO:0000256" key="4">
    <source>
        <dbReference type="PROSITE-ProRule" id="PRU00146"/>
    </source>
</evidence>
<dbReference type="KEGG" id="bfo:118410022"/>
<evidence type="ECO:0000256" key="3">
    <source>
        <dbReference type="ARBA" id="ARBA00022833"/>
    </source>
</evidence>
<organism evidence="6 7">
    <name type="scientific">Branchiostoma floridae</name>
    <name type="common">Florida lancelet</name>
    <name type="synonym">Amphioxus</name>
    <dbReference type="NCBI Taxonomy" id="7739"/>
    <lineage>
        <taxon>Eukaryota</taxon>
        <taxon>Metazoa</taxon>
        <taxon>Chordata</taxon>
        <taxon>Cephalochordata</taxon>
        <taxon>Leptocardii</taxon>
        <taxon>Amphioxiformes</taxon>
        <taxon>Branchiostomatidae</taxon>
        <taxon>Branchiostoma</taxon>
    </lineage>
</organism>
<keyword evidence="6" id="KW-1185">Reference proteome</keyword>
<dbReference type="GeneID" id="118410022"/>
<dbReference type="InterPro" id="IPR007588">
    <property type="entry name" value="Znf_FLYWCH"/>
</dbReference>
<dbReference type="AlphaFoldDB" id="A0A9J7MH40"/>
<dbReference type="OrthoDB" id="6287690at2759"/>
<proteinExistence type="predicted"/>
<dbReference type="PANTHER" id="PTHR20956">
    <property type="entry name" value="HEH2P"/>
    <property type="match status" value="1"/>
</dbReference>
<gene>
    <name evidence="7" type="primary">LOC118410022</name>
</gene>
<dbReference type="PROSITE" id="PS50016">
    <property type="entry name" value="ZF_PHD_2"/>
    <property type="match status" value="1"/>
</dbReference>
<dbReference type="RefSeq" id="XP_035667369.1">
    <property type="nucleotide sequence ID" value="XM_035811476.1"/>
</dbReference>
<dbReference type="SUPFAM" id="SSF57903">
    <property type="entry name" value="FYVE/PHD zinc finger"/>
    <property type="match status" value="1"/>
</dbReference>
<reference evidence="6" key="1">
    <citation type="journal article" date="2020" name="Nat. Ecol. Evol.">
        <title>Deeply conserved synteny resolves early events in vertebrate evolution.</title>
        <authorList>
            <person name="Simakov O."/>
            <person name="Marletaz F."/>
            <person name="Yue J.X."/>
            <person name="O'Connell B."/>
            <person name="Jenkins J."/>
            <person name="Brandt A."/>
            <person name="Calef R."/>
            <person name="Tung C.H."/>
            <person name="Huang T.K."/>
            <person name="Schmutz J."/>
            <person name="Satoh N."/>
            <person name="Yu J.K."/>
            <person name="Putnam N.H."/>
            <person name="Green R.E."/>
            <person name="Rokhsar D.S."/>
        </authorList>
    </citation>
    <scope>NUCLEOTIDE SEQUENCE [LARGE SCALE GENOMIC DNA]</scope>
    <source>
        <strain evidence="6">S238N-H82</strain>
    </source>
</reference>
<dbReference type="CDD" id="cd15489">
    <property type="entry name" value="PHD_SF"/>
    <property type="match status" value="1"/>
</dbReference>
<dbReference type="SMART" id="SM00249">
    <property type="entry name" value="PHD"/>
    <property type="match status" value="1"/>
</dbReference>
<accession>A0A9J7MH40</accession>
<name>A0A9J7MH40_BRAFL</name>
<dbReference type="InterPro" id="IPR013083">
    <property type="entry name" value="Znf_RING/FYVE/PHD"/>
</dbReference>
<dbReference type="InterPro" id="IPR019787">
    <property type="entry name" value="Znf_PHD-finger"/>
</dbReference>
<evidence type="ECO:0000256" key="2">
    <source>
        <dbReference type="ARBA" id="ARBA00022771"/>
    </source>
</evidence>
<dbReference type="PROSITE" id="PS01359">
    <property type="entry name" value="ZF_PHD_1"/>
    <property type="match status" value="1"/>
</dbReference>
<feature type="domain" description="PHD-type" evidence="5">
    <location>
        <begin position="1"/>
        <end position="61"/>
    </location>
</feature>
<evidence type="ECO:0000313" key="6">
    <source>
        <dbReference type="Proteomes" id="UP000001554"/>
    </source>
</evidence>
<dbReference type="GO" id="GO:0008270">
    <property type="term" value="F:zinc ion binding"/>
    <property type="evidence" value="ECO:0007669"/>
    <property type="project" value="UniProtKB-KW"/>
</dbReference>
<dbReference type="InterPro" id="IPR001965">
    <property type="entry name" value="Znf_PHD"/>
</dbReference>
<keyword evidence="3" id="KW-0862">Zinc</keyword>
<dbReference type="Gene3D" id="3.30.40.10">
    <property type="entry name" value="Zinc/RING finger domain, C3HC4 (zinc finger)"/>
    <property type="match status" value="1"/>
</dbReference>
<protein>
    <submittedName>
        <fullName evidence="7">Uncharacterized protein LOC118410022 isoform X1</fullName>
    </submittedName>
</protein>
<evidence type="ECO:0000313" key="7">
    <source>
        <dbReference type="RefSeq" id="XP_035667369.1"/>
    </source>
</evidence>
<dbReference type="Pfam" id="PF04500">
    <property type="entry name" value="FLYWCH"/>
    <property type="match status" value="1"/>
</dbReference>
<sequence length="262" mass="29909">MAPCVVCGSTVRARQQTLRCDRCDRRQHRTCNSGMSQTFYRQIRRGEVDFGEWLCSRCRPTRGTYETIPEEHVTEENVEVSDCSHVDGSVLMPHVTLEDSIRDVRVEDDLPVGQQRDVTFTFIERGTKKGRPKLTDNLGYAYTIKRSRPATNVRYWECAKRPKKGRCPASVVERTGVFRRGDNFHNHPPVVNCLTNVKIQAEVRAKAVEDVFKSAYTIVQETLLAMVDETAPNPGLPRISNLVRMANRKRETLSAKKNLQNI</sequence>
<dbReference type="PANTHER" id="PTHR20956:SF12">
    <property type="entry name" value="FLYWCH-TYPE DOMAIN-CONTAINING PROTEIN"/>
    <property type="match status" value="1"/>
</dbReference>
<keyword evidence="2 4" id="KW-0863">Zinc-finger</keyword>
<reference evidence="7" key="2">
    <citation type="submission" date="2025-08" db="UniProtKB">
        <authorList>
            <consortium name="RefSeq"/>
        </authorList>
    </citation>
    <scope>IDENTIFICATION</scope>
    <source>
        <strain evidence="7">S238N-H82</strain>
        <tissue evidence="7">Testes</tissue>
    </source>
</reference>
<evidence type="ECO:0000256" key="1">
    <source>
        <dbReference type="ARBA" id="ARBA00022723"/>
    </source>
</evidence>
<dbReference type="OMA" id="WICAPCT"/>
<dbReference type="InterPro" id="IPR019786">
    <property type="entry name" value="Zinc_finger_PHD-type_CS"/>
</dbReference>
<evidence type="ECO:0000259" key="5">
    <source>
        <dbReference type="PROSITE" id="PS50016"/>
    </source>
</evidence>